<dbReference type="FunFam" id="2.60.40.60:FF:000017">
    <property type="entry name" value="Cadherin 24"/>
    <property type="match status" value="1"/>
</dbReference>
<feature type="transmembrane region" description="Helical" evidence="15">
    <location>
        <begin position="541"/>
        <end position="561"/>
    </location>
</feature>
<evidence type="ECO:0000256" key="9">
    <source>
        <dbReference type="ARBA" id="ARBA00022989"/>
    </source>
</evidence>
<dbReference type="InterPro" id="IPR020894">
    <property type="entry name" value="Cadherin_CS"/>
</dbReference>
<dbReference type="Proteomes" id="UP000052978">
    <property type="component" value="Unassembled WGS sequence"/>
</dbReference>
<dbReference type="InterPro" id="IPR015919">
    <property type="entry name" value="Cadherin-like_sf"/>
</dbReference>
<dbReference type="PROSITE" id="PS00232">
    <property type="entry name" value="CADHERIN_1"/>
    <property type="match status" value="1"/>
</dbReference>
<comment type="subcellular location">
    <subcellularLocation>
        <location evidence="1 13">Cell membrane</location>
        <topology evidence="1 13">Single-pass type I membrane protein</topology>
    </subcellularLocation>
</comment>
<feature type="domain" description="Cadherin" evidence="17">
    <location>
        <begin position="77"/>
        <end position="148"/>
    </location>
</feature>
<dbReference type="GO" id="GO:0005509">
    <property type="term" value="F:calcium ion binding"/>
    <property type="evidence" value="ECO:0007669"/>
    <property type="project" value="UniProtKB-UniRule"/>
</dbReference>
<dbReference type="GO" id="GO:0008013">
    <property type="term" value="F:beta-catenin binding"/>
    <property type="evidence" value="ECO:0007669"/>
    <property type="project" value="TreeGrafter"/>
</dbReference>
<dbReference type="InterPro" id="IPR039808">
    <property type="entry name" value="Cadherin"/>
</dbReference>
<name>S7P3U4_MYOBR</name>
<dbReference type="FunFam" id="2.60.40.60:FF:000009">
    <property type="entry name" value="Cadherin 24"/>
    <property type="match status" value="1"/>
</dbReference>
<dbReference type="GO" id="GO:0044331">
    <property type="term" value="P:cell-cell adhesion mediated by cadherin"/>
    <property type="evidence" value="ECO:0007669"/>
    <property type="project" value="TreeGrafter"/>
</dbReference>
<keyword evidence="7 12" id="KW-0106">Calcium</keyword>
<keyword evidence="8 13" id="KW-0130">Cell adhesion</keyword>
<dbReference type="GO" id="GO:0007043">
    <property type="term" value="P:cell-cell junction assembly"/>
    <property type="evidence" value="ECO:0007669"/>
    <property type="project" value="TreeGrafter"/>
</dbReference>
<comment type="function">
    <text evidence="14">Cadherins are calcium-dependent cell adhesion proteins.</text>
</comment>
<dbReference type="AlphaFoldDB" id="S7P3U4"/>
<keyword evidence="5 16" id="KW-0732">Signal</keyword>
<keyword evidence="19" id="KW-1185">Reference proteome</keyword>
<dbReference type="CDD" id="cd11304">
    <property type="entry name" value="Cadherin_repeat"/>
    <property type="match status" value="4"/>
</dbReference>
<feature type="domain" description="Cadherin" evidence="17">
    <location>
        <begin position="316"/>
        <end position="415"/>
    </location>
</feature>
<dbReference type="Gene3D" id="2.60.40.60">
    <property type="entry name" value="Cadherins"/>
    <property type="match status" value="5"/>
</dbReference>
<keyword evidence="11" id="KW-0325">Glycoprotein</keyword>
<evidence type="ECO:0000259" key="17">
    <source>
        <dbReference type="PROSITE" id="PS50268"/>
    </source>
</evidence>
<protein>
    <submittedName>
        <fullName evidence="18">Cadherin-19</fullName>
    </submittedName>
</protein>
<feature type="domain" description="Cadherin" evidence="17">
    <location>
        <begin position="149"/>
        <end position="204"/>
    </location>
</feature>
<dbReference type="SMART" id="SM00112">
    <property type="entry name" value="CA"/>
    <property type="match status" value="4"/>
</dbReference>
<evidence type="ECO:0000256" key="1">
    <source>
        <dbReference type="ARBA" id="ARBA00004251"/>
    </source>
</evidence>
<dbReference type="InterPro" id="IPR000233">
    <property type="entry name" value="Cadherin_Y-type_LIR"/>
</dbReference>
<evidence type="ECO:0000256" key="8">
    <source>
        <dbReference type="ARBA" id="ARBA00022889"/>
    </source>
</evidence>
<keyword evidence="4" id="KW-0479">Metal-binding</keyword>
<evidence type="ECO:0000256" key="13">
    <source>
        <dbReference type="RuleBase" id="RU003318"/>
    </source>
</evidence>
<dbReference type="InterPro" id="IPR027397">
    <property type="entry name" value="Catenin-bd_sf"/>
</dbReference>
<dbReference type="FunFam" id="2.60.40.60:FF:000014">
    <property type="entry name" value="Cadherin 8"/>
    <property type="match status" value="1"/>
</dbReference>
<dbReference type="PROSITE" id="PS50268">
    <property type="entry name" value="CADHERIN_2"/>
    <property type="match status" value="5"/>
</dbReference>
<keyword evidence="3 13" id="KW-0812">Transmembrane</keyword>
<dbReference type="EMBL" id="KE161676">
    <property type="protein sequence ID" value="EPQ04838.1"/>
    <property type="molecule type" value="Genomic_DNA"/>
</dbReference>
<dbReference type="GO" id="GO:0007156">
    <property type="term" value="P:homophilic cell adhesion via plasma membrane adhesion molecules"/>
    <property type="evidence" value="ECO:0007669"/>
    <property type="project" value="InterPro"/>
</dbReference>
<reference evidence="18 19" key="1">
    <citation type="journal article" date="2013" name="Nat. Commun.">
        <title>Genome analysis reveals insights into physiology and longevity of the Brandt's bat Myotis brandtii.</title>
        <authorList>
            <person name="Seim I."/>
            <person name="Fang X."/>
            <person name="Xiong Z."/>
            <person name="Lobanov A.V."/>
            <person name="Huang Z."/>
            <person name="Ma S."/>
            <person name="Feng Y."/>
            <person name="Turanov A.A."/>
            <person name="Zhu Y."/>
            <person name="Lenz T.L."/>
            <person name="Gerashchenko M.V."/>
            <person name="Fan D."/>
            <person name="Hee Yim S."/>
            <person name="Yao X."/>
            <person name="Jordan D."/>
            <person name="Xiong Y."/>
            <person name="Ma Y."/>
            <person name="Lyapunov A.N."/>
            <person name="Chen G."/>
            <person name="Kulakova O.I."/>
            <person name="Sun Y."/>
            <person name="Lee S.G."/>
            <person name="Bronson R.T."/>
            <person name="Moskalev A.A."/>
            <person name="Sunyaev S.R."/>
            <person name="Zhang G."/>
            <person name="Krogh A."/>
            <person name="Wang J."/>
            <person name="Gladyshev V.N."/>
        </authorList>
    </citation>
    <scope>NUCLEOTIDE SEQUENCE [LARGE SCALE GENOMIC DNA]</scope>
</reference>
<accession>S7P3U4</accession>
<dbReference type="GO" id="GO:0016477">
    <property type="term" value="P:cell migration"/>
    <property type="evidence" value="ECO:0007669"/>
    <property type="project" value="TreeGrafter"/>
</dbReference>
<evidence type="ECO:0000256" key="16">
    <source>
        <dbReference type="SAM" id="SignalP"/>
    </source>
</evidence>
<evidence type="ECO:0000256" key="6">
    <source>
        <dbReference type="ARBA" id="ARBA00022737"/>
    </source>
</evidence>
<dbReference type="PRINTS" id="PR00205">
    <property type="entry name" value="CADHERIN"/>
</dbReference>
<gene>
    <name evidence="18" type="ORF">D623_10034159</name>
</gene>
<evidence type="ECO:0000313" key="18">
    <source>
        <dbReference type="EMBL" id="EPQ04838.1"/>
    </source>
</evidence>
<dbReference type="Gene3D" id="4.10.900.10">
    <property type="entry name" value="TCF3-CBD (Catenin binding domain)"/>
    <property type="match status" value="1"/>
</dbReference>
<dbReference type="GO" id="GO:0016342">
    <property type="term" value="C:catenin complex"/>
    <property type="evidence" value="ECO:0007669"/>
    <property type="project" value="TreeGrafter"/>
</dbReference>
<keyword evidence="2" id="KW-1003">Cell membrane</keyword>
<dbReference type="PANTHER" id="PTHR24027">
    <property type="entry name" value="CADHERIN-23"/>
    <property type="match status" value="1"/>
</dbReference>
<dbReference type="SUPFAM" id="SSF49313">
    <property type="entry name" value="Cadherin-like"/>
    <property type="match status" value="5"/>
</dbReference>
<organism evidence="18 19">
    <name type="scientific">Myotis brandtii</name>
    <name type="common">Brandt's bat</name>
    <dbReference type="NCBI Taxonomy" id="109478"/>
    <lineage>
        <taxon>Eukaryota</taxon>
        <taxon>Metazoa</taxon>
        <taxon>Chordata</taxon>
        <taxon>Craniata</taxon>
        <taxon>Vertebrata</taxon>
        <taxon>Euteleostomi</taxon>
        <taxon>Mammalia</taxon>
        <taxon>Eutheria</taxon>
        <taxon>Laurasiatheria</taxon>
        <taxon>Chiroptera</taxon>
        <taxon>Yangochiroptera</taxon>
        <taxon>Vespertilionidae</taxon>
        <taxon>Myotis</taxon>
    </lineage>
</organism>
<feature type="domain" description="Cadherin" evidence="17">
    <location>
        <begin position="202"/>
        <end position="315"/>
    </location>
</feature>
<evidence type="ECO:0000256" key="2">
    <source>
        <dbReference type="ARBA" id="ARBA00022475"/>
    </source>
</evidence>
<evidence type="ECO:0000313" key="19">
    <source>
        <dbReference type="Proteomes" id="UP000052978"/>
    </source>
</evidence>
<dbReference type="Pfam" id="PF01049">
    <property type="entry name" value="CADH_Y-type_LIR"/>
    <property type="match status" value="1"/>
</dbReference>
<dbReference type="InterPro" id="IPR002126">
    <property type="entry name" value="Cadherin-like_dom"/>
</dbReference>
<keyword evidence="9 15" id="KW-1133">Transmembrane helix</keyword>
<dbReference type="GO" id="GO:0034332">
    <property type="term" value="P:adherens junction organization"/>
    <property type="evidence" value="ECO:0007669"/>
    <property type="project" value="TreeGrafter"/>
</dbReference>
<evidence type="ECO:0000256" key="5">
    <source>
        <dbReference type="ARBA" id="ARBA00022729"/>
    </source>
</evidence>
<evidence type="ECO:0000256" key="14">
    <source>
        <dbReference type="RuleBase" id="RU004357"/>
    </source>
</evidence>
<dbReference type="GO" id="GO:0005912">
    <property type="term" value="C:adherens junction"/>
    <property type="evidence" value="ECO:0007669"/>
    <property type="project" value="TreeGrafter"/>
</dbReference>
<dbReference type="GO" id="GO:0016339">
    <property type="term" value="P:calcium-dependent cell-cell adhesion via plasma membrane cell adhesion molecules"/>
    <property type="evidence" value="ECO:0007669"/>
    <property type="project" value="TreeGrafter"/>
</dbReference>
<dbReference type="PANTHER" id="PTHR24027:SF323">
    <property type="entry name" value="CADHERIN-19"/>
    <property type="match status" value="1"/>
</dbReference>
<dbReference type="GO" id="GO:0000902">
    <property type="term" value="P:cell morphogenesis"/>
    <property type="evidence" value="ECO:0007669"/>
    <property type="project" value="TreeGrafter"/>
</dbReference>
<dbReference type="GO" id="GO:0045296">
    <property type="term" value="F:cadherin binding"/>
    <property type="evidence" value="ECO:0007669"/>
    <property type="project" value="TreeGrafter"/>
</dbReference>
<evidence type="ECO:0000256" key="7">
    <source>
        <dbReference type="ARBA" id="ARBA00022837"/>
    </source>
</evidence>
<feature type="domain" description="Cadherin" evidence="17">
    <location>
        <begin position="415"/>
        <end position="539"/>
    </location>
</feature>
<evidence type="ECO:0000256" key="11">
    <source>
        <dbReference type="ARBA" id="ARBA00023180"/>
    </source>
</evidence>
<evidence type="ECO:0000256" key="15">
    <source>
        <dbReference type="SAM" id="Phobius"/>
    </source>
</evidence>
<evidence type="ECO:0000256" key="10">
    <source>
        <dbReference type="ARBA" id="ARBA00023136"/>
    </source>
</evidence>
<evidence type="ECO:0000256" key="3">
    <source>
        <dbReference type="ARBA" id="ARBA00022692"/>
    </source>
</evidence>
<keyword evidence="6" id="KW-0677">Repeat</keyword>
<feature type="chain" id="PRO_5004543508" evidence="16">
    <location>
        <begin position="22"/>
        <end position="704"/>
    </location>
</feature>
<proteinExistence type="predicted"/>
<keyword evidence="10 15" id="KW-0472">Membrane</keyword>
<sequence>MNCCLFLHLMLGIPLLRPCLTATENSKTKEAKHPEGSHLRLKSGWIWNQYFVEEEMNITRKIIGRLSSNMHNGSKSLKYRISGDGAESIFFVDETTGVLSVAQKLDREKQAFYNLKAHLIDRTTGKAVEPESDFVVKVTDINDNAPKFLHEPYAAVVPEMSPEGTFVIQVTASDADDPLCNNNARLVYELLHGQPYFSIEPTTGLYRMNVSESAPIGTSVGTIMAHDRDIGKNAEMDYSIENDESQTFDIITNNETQEGIVILKKKVDYEQQTYYKIRAKVKNRHVDEQLKKYHTVASTTFIRVRVEDEDEPPVFLLPYYIFEIFEGSPQGSSVGVVSAIDPDDNRSPVRYSITKSNTFQIDDNGTIITTYPLDREMSAWCNLSITARELYNEEQTSEVPVYVQVLDINEHAPEFPEFYEIYVCENASSGQVIQTISAVDKDDSIESPNFYFNLSVEDTKNSKFTIIDNQDNTAVILTNRTGFSLQEEPVFYLSILIADNGIPSLTSTNTLTIQVCDCGDSGSILICHSKDMLLMEPRTEIMTAVLICAVIIILGFIFMILHLQQRRKQTLFPEKGKDCRENIFKYDDGGTGEEDTEAFAVGELRCSTFMREPRTRKTRSAEIRSLCRMSWQVGPDDAVIKEFILEKLEEANTDTYAHPLDSLQTYAFEGTGSLAGSLSSLESSASGENENFDCFHDLELPFQI</sequence>
<evidence type="ECO:0000256" key="12">
    <source>
        <dbReference type="PROSITE-ProRule" id="PRU00043"/>
    </source>
</evidence>
<dbReference type="FunFam" id="2.60.40.60:FF:000012">
    <property type="entry name" value="Cadherin 24"/>
    <property type="match status" value="1"/>
</dbReference>
<feature type="signal peptide" evidence="16">
    <location>
        <begin position="1"/>
        <end position="21"/>
    </location>
</feature>
<dbReference type="Pfam" id="PF00028">
    <property type="entry name" value="Cadherin"/>
    <property type="match status" value="4"/>
</dbReference>
<evidence type="ECO:0000256" key="4">
    <source>
        <dbReference type="ARBA" id="ARBA00022723"/>
    </source>
</evidence>